<keyword evidence="1" id="KW-0560">Oxidoreductase</keyword>
<name>A0A6J7A0D7_9ZZZZ</name>
<accession>A0A6J7A0D7</accession>
<proteinExistence type="predicted"/>
<evidence type="ECO:0000259" key="3">
    <source>
        <dbReference type="Pfam" id="PF04945"/>
    </source>
</evidence>
<dbReference type="InterPro" id="IPR003430">
    <property type="entry name" value="Phenol_Hydrox"/>
</dbReference>
<reference evidence="4" key="1">
    <citation type="submission" date="2020-05" db="EMBL/GenBank/DDBJ databases">
        <authorList>
            <person name="Chiriac C."/>
            <person name="Salcher M."/>
            <person name="Ghai R."/>
            <person name="Kavagutti S V."/>
        </authorList>
    </citation>
    <scope>NUCLEOTIDE SEQUENCE</scope>
</reference>
<dbReference type="GO" id="GO:0004497">
    <property type="term" value="F:monooxygenase activity"/>
    <property type="evidence" value="ECO:0007669"/>
    <property type="project" value="UniProtKB-KW"/>
</dbReference>
<dbReference type="Pfam" id="PF04945">
    <property type="entry name" value="YHS"/>
    <property type="match status" value="1"/>
</dbReference>
<dbReference type="SUPFAM" id="SSF47240">
    <property type="entry name" value="Ferritin-like"/>
    <property type="match status" value="1"/>
</dbReference>
<dbReference type="Gene3D" id="1.10.620.20">
    <property type="entry name" value="Ribonucleotide Reductase, subunit A"/>
    <property type="match status" value="1"/>
</dbReference>
<dbReference type="InterPro" id="IPR007029">
    <property type="entry name" value="YHS_dom"/>
</dbReference>
<organism evidence="4">
    <name type="scientific">freshwater metagenome</name>
    <dbReference type="NCBI Taxonomy" id="449393"/>
    <lineage>
        <taxon>unclassified sequences</taxon>
        <taxon>metagenomes</taxon>
        <taxon>ecological metagenomes</taxon>
    </lineage>
</organism>
<feature type="domain" description="YHS" evidence="3">
    <location>
        <begin position="411"/>
        <end position="445"/>
    </location>
</feature>
<dbReference type="EMBL" id="CAFABK010000015">
    <property type="protein sequence ID" value="CAB4826174.1"/>
    <property type="molecule type" value="Genomic_DNA"/>
</dbReference>
<evidence type="ECO:0000256" key="2">
    <source>
        <dbReference type="ARBA" id="ARBA00023033"/>
    </source>
</evidence>
<evidence type="ECO:0000256" key="1">
    <source>
        <dbReference type="ARBA" id="ARBA00023002"/>
    </source>
</evidence>
<protein>
    <submittedName>
        <fullName evidence="4">Unannotated protein</fullName>
    </submittedName>
</protein>
<evidence type="ECO:0000313" key="4">
    <source>
        <dbReference type="EMBL" id="CAB4826174.1"/>
    </source>
</evidence>
<gene>
    <name evidence="4" type="ORF">UFOPK3204_00513</name>
</gene>
<dbReference type="InterPro" id="IPR009078">
    <property type="entry name" value="Ferritin-like_SF"/>
</dbReference>
<dbReference type="AlphaFoldDB" id="A0A6J7A0D7"/>
<sequence length="498" mass="57510">MALLDRSEWYDIARATQWTFQYVPEEEIFPEGHSGSEGISNEVWSTYDEPYKVTYREYVDVQRQKDSGVYSVKAALDRLDMYAKADPGWISILKLHYGAVSTVEYAAALQESRYVRWSKAPGMRNMATFGMLDEIRHAQAQLFFAHEYVSKDRQFDWSHESMKTQNWGVLAARHFFDDMLMSRDATSTAIMANFAFETGFTNLQFIGLASDASNAGDFTFAKLIQSIQSDEARHAQLGTPLLQILIENGQKDRAQRLIDIALWRSWKIFTILTGIPMDYYVPLEHRESSFKEFMEEWIIDQFARSLNELGLDKPWYWDILIRDLSEHHHGQQLGTWSWRPTLWWSPAAGVSPEERDWLEEKYPGWNKTFGKCWDVLTENLKNGHVEKTIPGTLPVICNMSNLPIVGTPFTHLKDHPWEYGGRLYHFGSEVDRWIFQQDPERYSQHKSLIDRFLSGDIEPADLGGVLAYMGIGVLSEGGGDAHDYSWVDKYRSIEAKVS</sequence>
<dbReference type="Pfam" id="PF02332">
    <property type="entry name" value="Phenol_Hydrox"/>
    <property type="match status" value="1"/>
</dbReference>
<dbReference type="InterPro" id="IPR012348">
    <property type="entry name" value="RNR-like"/>
</dbReference>
<keyword evidence="2" id="KW-0503">Monooxygenase</keyword>